<organism evidence="2 3">
    <name type="scientific">Oryza rufipogon</name>
    <name type="common">Brownbeard rice</name>
    <name type="synonym">Asian wild rice</name>
    <dbReference type="NCBI Taxonomy" id="4529"/>
    <lineage>
        <taxon>Eukaryota</taxon>
        <taxon>Viridiplantae</taxon>
        <taxon>Streptophyta</taxon>
        <taxon>Embryophyta</taxon>
        <taxon>Tracheophyta</taxon>
        <taxon>Spermatophyta</taxon>
        <taxon>Magnoliopsida</taxon>
        <taxon>Liliopsida</taxon>
        <taxon>Poales</taxon>
        <taxon>Poaceae</taxon>
        <taxon>BOP clade</taxon>
        <taxon>Oryzoideae</taxon>
        <taxon>Oryzeae</taxon>
        <taxon>Oryzinae</taxon>
        <taxon>Oryza</taxon>
    </lineage>
</organism>
<feature type="region of interest" description="Disordered" evidence="1">
    <location>
        <begin position="1"/>
        <end position="24"/>
    </location>
</feature>
<evidence type="ECO:0000313" key="3">
    <source>
        <dbReference type="Proteomes" id="UP000008022"/>
    </source>
</evidence>
<feature type="region of interest" description="Disordered" evidence="1">
    <location>
        <begin position="70"/>
        <end position="90"/>
    </location>
</feature>
<sequence length="90" mass="9637">MGELGTGMTRAEVDVKRREQRGARVPRYSGSRIGVATAVEKSLSPRMVCPCVGIGEAVEIEVDVEWGETRRRSRPGVACGHGGVRGQDVA</sequence>
<dbReference type="HOGENOM" id="CLU_2444728_0_0_1"/>
<reference evidence="2" key="2">
    <citation type="submission" date="2015-06" db="UniProtKB">
        <authorList>
            <consortium name="EnsemblPlants"/>
        </authorList>
    </citation>
    <scope>IDENTIFICATION</scope>
</reference>
<reference evidence="3" key="1">
    <citation type="submission" date="2013-06" db="EMBL/GenBank/DDBJ databases">
        <authorList>
            <person name="Zhao Q."/>
        </authorList>
    </citation>
    <scope>NUCLEOTIDE SEQUENCE</scope>
    <source>
        <strain evidence="3">cv. W1943</strain>
    </source>
</reference>
<accession>A0A0E0PZC4</accession>
<dbReference type="Gramene" id="ORUFI06G20060.1">
    <property type="protein sequence ID" value="ORUFI06G20060.1"/>
    <property type="gene ID" value="ORUFI06G20060"/>
</dbReference>
<protein>
    <submittedName>
        <fullName evidence="2">Uncharacterized protein</fullName>
    </submittedName>
</protein>
<dbReference type="AlphaFoldDB" id="A0A0E0PZC4"/>
<name>A0A0E0PZC4_ORYRU</name>
<evidence type="ECO:0000313" key="2">
    <source>
        <dbReference type="EnsemblPlants" id="ORUFI06G20060.1"/>
    </source>
</evidence>
<proteinExistence type="predicted"/>
<feature type="compositionally biased region" description="Basic and acidic residues" evidence="1">
    <location>
        <begin position="11"/>
        <end position="22"/>
    </location>
</feature>
<dbReference type="Proteomes" id="UP000008022">
    <property type="component" value="Unassembled WGS sequence"/>
</dbReference>
<keyword evidence="3" id="KW-1185">Reference proteome</keyword>
<dbReference type="EnsemblPlants" id="ORUFI06G20060.1">
    <property type="protein sequence ID" value="ORUFI06G20060.1"/>
    <property type="gene ID" value="ORUFI06G20060"/>
</dbReference>
<feature type="compositionally biased region" description="Gly residues" evidence="1">
    <location>
        <begin position="79"/>
        <end position="90"/>
    </location>
</feature>
<evidence type="ECO:0000256" key="1">
    <source>
        <dbReference type="SAM" id="MobiDB-lite"/>
    </source>
</evidence>